<dbReference type="Pfam" id="PF07963">
    <property type="entry name" value="N_methyl"/>
    <property type="match status" value="1"/>
</dbReference>
<feature type="compositionally biased region" description="Basic and acidic residues" evidence="1">
    <location>
        <begin position="134"/>
        <end position="164"/>
    </location>
</feature>
<accession>A0A6M2BVS1</accession>
<dbReference type="AlphaFoldDB" id="A0A6M2BVS1"/>
<evidence type="ECO:0000313" key="4">
    <source>
        <dbReference type="Proteomes" id="UP000472676"/>
    </source>
</evidence>
<keyword evidence="2" id="KW-0472">Membrane</keyword>
<reference evidence="3 4" key="1">
    <citation type="journal article" date="2014" name="Int. J. Syst. Evol. Microbiol.">
        <title>Solimonas terrae sp. nov., isolated from soil.</title>
        <authorList>
            <person name="Kim S.J."/>
            <person name="Moon J.Y."/>
            <person name="Weon H.Y."/>
            <person name="Ahn J.H."/>
            <person name="Chen W.M."/>
            <person name="Kwon S.W."/>
        </authorList>
    </citation>
    <scope>NUCLEOTIDE SEQUENCE [LARGE SCALE GENOMIC DNA]</scope>
    <source>
        <strain evidence="3 4">KIS83-12</strain>
    </source>
</reference>
<dbReference type="Gene3D" id="3.55.40.10">
    <property type="entry name" value="minor pseudopilin epsh domain"/>
    <property type="match status" value="1"/>
</dbReference>
<dbReference type="Proteomes" id="UP000472676">
    <property type="component" value="Unassembled WGS sequence"/>
</dbReference>
<dbReference type="EMBL" id="JAAMOW010000008">
    <property type="protein sequence ID" value="NGY06311.1"/>
    <property type="molecule type" value="Genomic_DNA"/>
</dbReference>
<gene>
    <name evidence="3" type="ORF">G7Y85_16180</name>
</gene>
<feature type="region of interest" description="Disordered" evidence="1">
    <location>
        <begin position="134"/>
        <end position="169"/>
    </location>
</feature>
<dbReference type="InterPro" id="IPR012902">
    <property type="entry name" value="N_methyl_site"/>
</dbReference>
<keyword evidence="4" id="KW-1185">Reference proteome</keyword>
<dbReference type="InterPro" id="IPR045584">
    <property type="entry name" value="Pilin-like"/>
</dbReference>
<protein>
    <submittedName>
        <fullName evidence="3">Prepilin-type N-terminal cleavage/methylation domain-containing protein</fullName>
    </submittedName>
</protein>
<dbReference type="NCBIfam" id="TIGR02532">
    <property type="entry name" value="IV_pilin_GFxxxE"/>
    <property type="match status" value="1"/>
</dbReference>
<feature type="transmembrane region" description="Helical" evidence="2">
    <location>
        <begin position="12"/>
        <end position="32"/>
    </location>
</feature>
<keyword evidence="2" id="KW-0812">Transmembrane</keyword>
<proteinExistence type="predicted"/>
<evidence type="ECO:0000313" key="3">
    <source>
        <dbReference type="EMBL" id="NGY06311.1"/>
    </source>
</evidence>
<dbReference type="PROSITE" id="PS00409">
    <property type="entry name" value="PROKAR_NTER_METHYL"/>
    <property type="match status" value="1"/>
</dbReference>
<dbReference type="RefSeq" id="WP_166259537.1">
    <property type="nucleotide sequence ID" value="NZ_JAAMOW010000008.1"/>
</dbReference>
<evidence type="ECO:0000256" key="2">
    <source>
        <dbReference type="SAM" id="Phobius"/>
    </source>
</evidence>
<organism evidence="3 4">
    <name type="scientific">Solimonas terrae</name>
    <dbReference type="NCBI Taxonomy" id="1396819"/>
    <lineage>
        <taxon>Bacteria</taxon>
        <taxon>Pseudomonadati</taxon>
        <taxon>Pseudomonadota</taxon>
        <taxon>Gammaproteobacteria</taxon>
        <taxon>Nevskiales</taxon>
        <taxon>Nevskiaceae</taxon>
        <taxon>Solimonas</taxon>
    </lineage>
</organism>
<comment type="caution">
    <text evidence="3">The sequence shown here is derived from an EMBL/GenBank/DDBJ whole genome shotgun (WGS) entry which is preliminary data.</text>
</comment>
<name>A0A6M2BVS1_9GAMM</name>
<evidence type="ECO:0000256" key="1">
    <source>
        <dbReference type="SAM" id="MobiDB-lite"/>
    </source>
</evidence>
<keyword evidence="2" id="KW-1133">Transmembrane helix</keyword>
<sequence>MRAGSQRGFTLIEVMVVVFIIGIIVTFASLSISGRVLSDRVETEAQRLQALFAMAGEDAEMHGMEIGFIHTDGGYAFVTTSPEGRWAPITTGPLRPRELKAPITMELRVEGRSVPPTPLAELVAAGKAALKEAEAAKSADKKDDGDRGKDQRDDGKKDDDKDQIALKPQAMFLSSGEATALSVDVSAPGVASVYRLEVDNLGRSKLTALDDQR</sequence>
<dbReference type="SUPFAM" id="SSF54523">
    <property type="entry name" value="Pili subunits"/>
    <property type="match status" value="1"/>
</dbReference>